<dbReference type="GO" id="GO:0000271">
    <property type="term" value="P:polysaccharide biosynthetic process"/>
    <property type="evidence" value="ECO:0007669"/>
    <property type="project" value="InterPro"/>
</dbReference>
<evidence type="ECO:0000313" key="1">
    <source>
        <dbReference type="EMBL" id="MCL1142333.1"/>
    </source>
</evidence>
<accession>A0A9X1ZQQ3</accession>
<gene>
    <name evidence="1" type="ORF">L2672_06445</name>
</gene>
<dbReference type="EMBL" id="JAKIKP010000003">
    <property type="protein sequence ID" value="MCL1142333.1"/>
    <property type="molecule type" value="Genomic_DNA"/>
</dbReference>
<protein>
    <submittedName>
        <fullName evidence="1">Capsular biosynthesis protein</fullName>
    </submittedName>
</protein>
<dbReference type="Proteomes" id="UP001139333">
    <property type="component" value="Unassembled WGS sequence"/>
</dbReference>
<reference evidence="1" key="1">
    <citation type="submission" date="2022-01" db="EMBL/GenBank/DDBJ databases">
        <title>Whole genome-based taxonomy of the Shewanellaceae.</title>
        <authorList>
            <person name="Martin-Rodriguez A.J."/>
        </authorList>
    </citation>
    <scope>NUCLEOTIDE SEQUENCE</scope>
    <source>
        <strain evidence="1">DSM 16422</strain>
    </source>
</reference>
<proteinExistence type="predicted"/>
<dbReference type="InterPro" id="IPR007833">
    <property type="entry name" value="Capsule_polysaccharide_synth"/>
</dbReference>
<organism evidence="1 2">
    <name type="scientific">Shewanella gaetbuli</name>
    <dbReference type="NCBI Taxonomy" id="220752"/>
    <lineage>
        <taxon>Bacteria</taxon>
        <taxon>Pseudomonadati</taxon>
        <taxon>Pseudomonadota</taxon>
        <taxon>Gammaproteobacteria</taxon>
        <taxon>Alteromonadales</taxon>
        <taxon>Shewanellaceae</taxon>
        <taxon>Shewanella</taxon>
    </lineage>
</organism>
<evidence type="ECO:0000313" key="2">
    <source>
        <dbReference type="Proteomes" id="UP001139333"/>
    </source>
</evidence>
<sequence length="394" mass="45596">MKNILFLQGPLGPFFKQLARYCSSEGNVTHKINFNGGDRFYSGADHVVDYKGDTKQWAGFLTQYLQQHNIHDVIVYGDCRFYHKVAARVAKKMSIKFWAFEEGYIRAGFVTLEQTGVNANSDLYGNVQLDGINVDEVESSYKPTPTFAKRAKYAMCYYFARAVFRPAFPFYQHHRPWTFYQEGVYWLKSFYEKWQAKFIDPPKYRTFVKQFEQNIFILPLQVEVDFQLIEHSNFKSMQQVLDVVMSSFAAHSSVEQGLLIKHHPQNRGFKNYRKFIHKRAVELGIETRVLYGHDFNLPDAYRHAKGVVTVNSTVGISALLHHLPTKVLGKALYNIDGLTYQGNLANFWNNNEQVNENLFANFKNIICTQTQLAGDFYKYSQVLIQGSLKKINGN</sequence>
<dbReference type="GO" id="GO:0015774">
    <property type="term" value="P:polysaccharide transport"/>
    <property type="evidence" value="ECO:0007669"/>
    <property type="project" value="InterPro"/>
</dbReference>
<dbReference type="CDD" id="cd16441">
    <property type="entry name" value="beta_Kdo_transferase_KpsS"/>
    <property type="match status" value="1"/>
</dbReference>
<comment type="caution">
    <text evidence="1">The sequence shown here is derived from an EMBL/GenBank/DDBJ whole genome shotgun (WGS) entry which is preliminary data.</text>
</comment>
<dbReference type="AlphaFoldDB" id="A0A9X1ZQQ3"/>
<dbReference type="Pfam" id="PF05159">
    <property type="entry name" value="Capsule_synth"/>
    <property type="match status" value="1"/>
</dbReference>
<dbReference type="RefSeq" id="WP_248995009.1">
    <property type="nucleotide sequence ID" value="NZ_JAKIKP010000003.1"/>
</dbReference>
<name>A0A9X1ZQQ3_9GAMM</name>
<keyword evidence="2" id="KW-1185">Reference proteome</keyword>